<dbReference type="PANTHER" id="PTHR13295">
    <property type="entry name" value="GLUTAMATE CYSTEINE LIGASE REGULATORY SUBUNIT"/>
    <property type="match status" value="1"/>
</dbReference>
<protein>
    <recommendedName>
        <fullName evidence="7">GCS light chain</fullName>
    </recommendedName>
    <alternativeName>
        <fullName evidence="5">Gamma-ECS regulatory subunit</fullName>
    </alternativeName>
    <alternativeName>
        <fullName evidence="8">Gamma-glutamylcysteine synthetase regulatory subunit</fullName>
    </alternativeName>
    <alternativeName>
        <fullName evidence="6">Glutamate--cysteine ligase modifier subunit</fullName>
    </alternativeName>
</protein>
<organism evidence="10 12">
    <name type="scientific">Didymodactylos carnosus</name>
    <dbReference type="NCBI Taxonomy" id="1234261"/>
    <lineage>
        <taxon>Eukaryota</taxon>
        <taxon>Metazoa</taxon>
        <taxon>Spiralia</taxon>
        <taxon>Gnathifera</taxon>
        <taxon>Rotifera</taxon>
        <taxon>Eurotatoria</taxon>
        <taxon>Bdelloidea</taxon>
        <taxon>Philodinida</taxon>
        <taxon>Philodinidae</taxon>
        <taxon>Didymodactylos</taxon>
    </lineage>
</organism>
<evidence type="ECO:0000313" key="11">
    <source>
        <dbReference type="EMBL" id="CAF3977927.1"/>
    </source>
</evidence>
<comment type="similarity">
    <text evidence="2">Belongs to the aldo/keto reductase family. Glutamate--cysteine ligase light chain subfamily.</text>
</comment>
<dbReference type="GO" id="GO:0030234">
    <property type="term" value="F:enzyme regulator activity"/>
    <property type="evidence" value="ECO:0007669"/>
    <property type="project" value="TreeGrafter"/>
</dbReference>
<proteinExistence type="inferred from homology"/>
<feature type="domain" description="NADP-dependent oxidoreductase" evidence="9">
    <location>
        <begin position="114"/>
        <end position="241"/>
    </location>
</feature>
<evidence type="ECO:0000259" key="9">
    <source>
        <dbReference type="Pfam" id="PF00248"/>
    </source>
</evidence>
<dbReference type="InterPro" id="IPR023210">
    <property type="entry name" value="NADP_OxRdtase_dom"/>
</dbReference>
<sequence>MYDDQDQQQQQQQQDNYKLESVLSPIFPKATGLLFHTGNTLTCFKSVKKTNMNATEEIIEYISMMLHTLRKNNDFKQFEEEKYVKILPTITSDEGLSNGNANGGSNTTDYEQLTREDLKISVKIFLRSLDPKILSDAIETVLQEMKENYFESLLLSLPNYGTKLTIDELLPLWNVVESYMDKQKVLSAGVCDFMLPLLLELCTAAKHKPYANQINLGVCCTIPEELNKYVKENDIQLLTHSDPMDIINDSDYQNSLRKYCHEYDALNWRPAWVARYNSVIANRGIIKTKGYFVYANRELRMT</sequence>
<dbReference type="EMBL" id="CAJNOQ010009044">
    <property type="protein sequence ID" value="CAF1213922.1"/>
    <property type="molecule type" value="Genomic_DNA"/>
</dbReference>
<evidence type="ECO:0000256" key="4">
    <source>
        <dbReference type="ARBA" id="ARBA00022684"/>
    </source>
</evidence>
<evidence type="ECO:0000313" key="10">
    <source>
        <dbReference type="EMBL" id="CAF1213922.1"/>
    </source>
</evidence>
<dbReference type="AlphaFoldDB" id="A0A814X710"/>
<accession>A0A814X710</accession>
<dbReference type="UniPathway" id="UPA00142">
    <property type="reaction ID" value="UER00209"/>
</dbReference>
<evidence type="ECO:0000256" key="5">
    <source>
        <dbReference type="ARBA" id="ARBA00030406"/>
    </source>
</evidence>
<keyword evidence="12" id="KW-1185">Reference proteome</keyword>
<dbReference type="GO" id="GO:0017109">
    <property type="term" value="C:glutamate-cysteine ligase complex"/>
    <property type="evidence" value="ECO:0007669"/>
    <property type="project" value="TreeGrafter"/>
</dbReference>
<gene>
    <name evidence="10" type="ORF">GPM918_LOCUS24356</name>
    <name evidence="11" type="ORF">SRO942_LOCUS24357</name>
</gene>
<evidence type="ECO:0000256" key="7">
    <source>
        <dbReference type="ARBA" id="ARBA00031732"/>
    </source>
</evidence>
<comment type="pathway">
    <text evidence="1">Sulfur metabolism; glutathione biosynthesis; glutathione from L-cysteine and L-glutamate: step 1/2.</text>
</comment>
<comment type="subunit">
    <text evidence="3">Heterodimer of a catalytic heavy chain and a regulatory light chain.</text>
</comment>
<dbReference type="SUPFAM" id="SSF51430">
    <property type="entry name" value="NAD(P)-linked oxidoreductase"/>
    <property type="match status" value="1"/>
</dbReference>
<name>A0A814X710_9BILA</name>
<dbReference type="Proteomes" id="UP000681722">
    <property type="component" value="Unassembled WGS sequence"/>
</dbReference>
<dbReference type="GO" id="GO:0006750">
    <property type="term" value="P:glutathione biosynthetic process"/>
    <property type="evidence" value="ECO:0007669"/>
    <property type="project" value="UniProtKB-UniPathway"/>
</dbReference>
<dbReference type="InterPro" id="IPR032963">
    <property type="entry name" value="Gclm"/>
</dbReference>
<keyword evidence="4" id="KW-0317">Glutathione biosynthesis</keyword>
<evidence type="ECO:0000313" key="12">
    <source>
        <dbReference type="Proteomes" id="UP000663829"/>
    </source>
</evidence>
<evidence type="ECO:0000256" key="2">
    <source>
        <dbReference type="ARBA" id="ARBA00008612"/>
    </source>
</evidence>
<dbReference type="PANTHER" id="PTHR13295:SF4">
    <property type="entry name" value="GLUTAMATE--CYSTEINE LIGASE REGULATORY SUBUNIT"/>
    <property type="match status" value="1"/>
</dbReference>
<evidence type="ECO:0000256" key="8">
    <source>
        <dbReference type="ARBA" id="ARBA00032926"/>
    </source>
</evidence>
<evidence type="ECO:0000256" key="3">
    <source>
        <dbReference type="ARBA" id="ARBA00011532"/>
    </source>
</evidence>
<dbReference type="EMBL" id="CAJOBC010009046">
    <property type="protein sequence ID" value="CAF3977927.1"/>
    <property type="molecule type" value="Genomic_DNA"/>
</dbReference>
<dbReference type="Gene3D" id="3.20.20.100">
    <property type="entry name" value="NADP-dependent oxidoreductase domain"/>
    <property type="match status" value="1"/>
</dbReference>
<dbReference type="Proteomes" id="UP000663829">
    <property type="component" value="Unassembled WGS sequence"/>
</dbReference>
<evidence type="ECO:0000256" key="6">
    <source>
        <dbReference type="ARBA" id="ARBA00031154"/>
    </source>
</evidence>
<evidence type="ECO:0000256" key="1">
    <source>
        <dbReference type="ARBA" id="ARBA00005006"/>
    </source>
</evidence>
<reference evidence="10" key="1">
    <citation type="submission" date="2021-02" db="EMBL/GenBank/DDBJ databases">
        <authorList>
            <person name="Nowell W R."/>
        </authorList>
    </citation>
    <scope>NUCLEOTIDE SEQUENCE</scope>
</reference>
<dbReference type="Pfam" id="PF00248">
    <property type="entry name" value="Aldo_ket_red"/>
    <property type="match status" value="1"/>
</dbReference>
<comment type="caution">
    <text evidence="10">The sequence shown here is derived from an EMBL/GenBank/DDBJ whole genome shotgun (WGS) entry which is preliminary data.</text>
</comment>
<dbReference type="GO" id="GO:0035226">
    <property type="term" value="F:glutamate-cysteine ligase catalytic subunit binding"/>
    <property type="evidence" value="ECO:0007669"/>
    <property type="project" value="InterPro"/>
</dbReference>
<dbReference type="OrthoDB" id="5596051at2759"/>
<dbReference type="InterPro" id="IPR036812">
    <property type="entry name" value="NAD(P)_OxRdtase_dom_sf"/>
</dbReference>